<evidence type="ECO:0008006" key="4">
    <source>
        <dbReference type="Google" id="ProtNLM"/>
    </source>
</evidence>
<gene>
    <name evidence="2" type="ORF">SAMN04487859_102154</name>
</gene>
<name>A0A1I4YXW6_9RHOB</name>
<organism evidence="2 3">
    <name type="scientific">Roseovarius lutimaris</name>
    <dbReference type="NCBI Taxonomy" id="1005928"/>
    <lineage>
        <taxon>Bacteria</taxon>
        <taxon>Pseudomonadati</taxon>
        <taxon>Pseudomonadota</taxon>
        <taxon>Alphaproteobacteria</taxon>
        <taxon>Rhodobacterales</taxon>
        <taxon>Roseobacteraceae</taxon>
        <taxon>Roseovarius</taxon>
    </lineage>
</organism>
<keyword evidence="1" id="KW-0472">Membrane</keyword>
<proteinExistence type="predicted"/>
<keyword evidence="1" id="KW-1133">Transmembrane helix</keyword>
<keyword evidence="1" id="KW-0812">Transmembrane</keyword>
<protein>
    <recommendedName>
        <fullName evidence="4">Transmembrane anchor protein</fullName>
    </recommendedName>
</protein>
<dbReference type="OrthoDB" id="952847at2"/>
<reference evidence="3" key="1">
    <citation type="submission" date="2016-10" db="EMBL/GenBank/DDBJ databases">
        <authorList>
            <person name="Varghese N."/>
            <person name="Submissions S."/>
        </authorList>
    </citation>
    <scope>NUCLEOTIDE SEQUENCE [LARGE SCALE GENOMIC DNA]</scope>
    <source>
        <strain evidence="3">DSM 28463</strain>
    </source>
</reference>
<dbReference type="Proteomes" id="UP000198599">
    <property type="component" value="Unassembled WGS sequence"/>
</dbReference>
<evidence type="ECO:0000313" key="3">
    <source>
        <dbReference type="Proteomes" id="UP000198599"/>
    </source>
</evidence>
<accession>A0A1I4YXW6</accession>
<dbReference type="RefSeq" id="WP_092833916.1">
    <property type="nucleotide sequence ID" value="NZ_FOVP01000002.1"/>
</dbReference>
<keyword evidence="3" id="KW-1185">Reference proteome</keyword>
<evidence type="ECO:0000313" key="2">
    <source>
        <dbReference type="EMBL" id="SFN42906.1"/>
    </source>
</evidence>
<dbReference type="AlphaFoldDB" id="A0A1I4YXW6"/>
<sequence length="206" mass="22216">MYNAHKPDLDQLPSSKQLLKSTGIAAGVAVALLVTVVMPAEYGVDPTGIGRVIGLTEMGEIKSQLAEDAEKDRQMLETGGQSSLLDDLFGVFVGSAHAQATGTWTDTFSFTLEPGQGVEWKIVMEEGATAEYAWAAEGGVVNYDLHGDGSGQSISYEDGRGQAADDGAIRAAFTGNHGWFWRNRDRQDVTVTVYLRGDYSELKQTY</sequence>
<dbReference type="STRING" id="1005928.SAMN04487859_102154"/>
<evidence type="ECO:0000256" key="1">
    <source>
        <dbReference type="SAM" id="Phobius"/>
    </source>
</evidence>
<dbReference type="EMBL" id="FOVP01000002">
    <property type="protein sequence ID" value="SFN42906.1"/>
    <property type="molecule type" value="Genomic_DNA"/>
</dbReference>
<feature type="transmembrane region" description="Helical" evidence="1">
    <location>
        <begin position="21"/>
        <end position="40"/>
    </location>
</feature>